<dbReference type="GO" id="GO:0005829">
    <property type="term" value="C:cytosol"/>
    <property type="evidence" value="ECO:0007669"/>
    <property type="project" value="TreeGrafter"/>
</dbReference>
<evidence type="ECO:0000313" key="2">
    <source>
        <dbReference type="EMBL" id="SFI19400.1"/>
    </source>
</evidence>
<keyword evidence="2" id="KW-0315">Glutamine amidotransferase</keyword>
<protein>
    <submittedName>
        <fullName evidence="2">GMP synthase-Glutamine amidotransferase</fullName>
    </submittedName>
</protein>
<dbReference type="InterPro" id="IPR017926">
    <property type="entry name" value="GATASE"/>
</dbReference>
<proteinExistence type="predicted"/>
<dbReference type="RefSeq" id="WP_092850453.1">
    <property type="nucleotide sequence ID" value="NZ_FOPY01000027.1"/>
</dbReference>
<dbReference type="SUPFAM" id="SSF52317">
    <property type="entry name" value="Class I glutamine amidotransferase-like"/>
    <property type="match status" value="1"/>
</dbReference>
<reference evidence="2 3" key="1">
    <citation type="submission" date="2016-10" db="EMBL/GenBank/DDBJ databases">
        <authorList>
            <person name="de Groot N.N."/>
        </authorList>
    </citation>
    <scope>NUCLEOTIDE SEQUENCE [LARGE SCALE GENOMIC DNA]</scope>
    <source>
        <strain evidence="2 3">CGMCC 1.6848</strain>
    </source>
</reference>
<feature type="domain" description="Glutamine amidotransferase" evidence="1">
    <location>
        <begin position="43"/>
        <end position="178"/>
    </location>
</feature>
<dbReference type="AlphaFoldDB" id="A0A1I3G7D5"/>
<dbReference type="STRING" id="442341.SAMN04487959_12722"/>
<evidence type="ECO:0000259" key="1">
    <source>
        <dbReference type="Pfam" id="PF00117"/>
    </source>
</evidence>
<dbReference type="GO" id="GO:0016740">
    <property type="term" value="F:transferase activity"/>
    <property type="evidence" value="ECO:0007669"/>
    <property type="project" value="UniProtKB-KW"/>
</dbReference>
<name>A0A1I3G7D5_9GAMM</name>
<evidence type="ECO:0000313" key="3">
    <source>
        <dbReference type="Proteomes" id="UP000199040"/>
    </source>
</evidence>
<dbReference type="EMBL" id="FOPY01000027">
    <property type="protein sequence ID" value="SFI19400.1"/>
    <property type="molecule type" value="Genomic_DNA"/>
</dbReference>
<sequence>MHIYFLQHAAYDGPARLADWLTGMGHSYNICHLYAGEVPPRFEDCDGLILLDGPQELDDTERHPWLRREKKLVSRALKSGKPILGIGFGARLIAAGLGAVVSQGTYAETGWHTVTLAPDSPFDLPEHFEAFHWHRDIFGLPEDALPLGASSASPVQGFAWDRGRVVGLQCRLEATHSSVESLLSHAPTDLDQQGPYVQSREEILADPRRFDQLAALLDRVMLRWLASPVG</sequence>
<gene>
    <name evidence="2" type="ORF">SAMN04487959_12722</name>
</gene>
<dbReference type="PANTHER" id="PTHR42695">
    <property type="entry name" value="GLUTAMINE AMIDOTRANSFERASE YLR126C-RELATED"/>
    <property type="match status" value="1"/>
</dbReference>
<dbReference type="InterPro" id="IPR029062">
    <property type="entry name" value="Class_I_gatase-like"/>
</dbReference>
<organism evidence="2 3">
    <name type="scientific">Modicisalibacter xianhensis</name>
    <dbReference type="NCBI Taxonomy" id="442341"/>
    <lineage>
        <taxon>Bacteria</taxon>
        <taxon>Pseudomonadati</taxon>
        <taxon>Pseudomonadota</taxon>
        <taxon>Gammaproteobacteria</taxon>
        <taxon>Oceanospirillales</taxon>
        <taxon>Halomonadaceae</taxon>
        <taxon>Modicisalibacter</taxon>
    </lineage>
</organism>
<dbReference type="PANTHER" id="PTHR42695:SF5">
    <property type="entry name" value="GLUTAMINE AMIDOTRANSFERASE YLR126C-RELATED"/>
    <property type="match status" value="1"/>
</dbReference>
<dbReference type="CDD" id="cd01741">
    <property type="entry name" value="GATase1_1"/>
    <property type="match status" value="1"/>
</dbReference>
<dbReference type="Proteomes" id="UP000199040">
    <property type="component" value="Unassembled WGS sequence"/>
</dbReference>
<dbReference type="InterPro" id="IPR044992">
    <property type="entry name" value="ChyE-like"/>
</dbReference>
<dbReference type="Gene3D" id="3.40.50.880">
    <property type="match status" value="1"/>
</dbReference>
<accession>A0A1I3G7D5</accession>
<keyword evidence="2" id="KW-0808">Transferase</keyword>
<dbReference type="Pfam" id="PF00117">
    <property type="entry name" value="GATase"/>
    <property type="match status" value="1"/>
</dbReference>
<keyword evidence="3" id="KW-1185">Reference proteome</keyword>